<dbReference type="RefSeq" id="WP_368009591.1">
    <property type="nucleotide sequence ID" value="NZ_JAMXFF010000077.1"/>
</dbReference>
<dbReference type="InterPro" id="IPR058651">
    <property type="entry name" value="HTH_VMAP-M9"/>
</dbReference>
<dbReference type="Pfam" id="PF26355">
    <property type="entry name" value="HTH_VMAP-M9"/>
    <property type="match status" value="1"/>
</dbReference>
<keyword evidence="4" id="KW-1185">Reference proteome</keyword>
<feature type="region of interest" description="Disordered" evidence="1">
    <location>
        <begin position="149"/>
        <end position="170"/>
    </location>
</feature>
<evidence type="ECO:0000256" key="1">
    <source>
        <dbReference type="SAM" id="MobiDB-lite"/>
    </source>
</evidence>
<feature type="compositionally biased region" description="Polar residues" evidence="1">
    <location>
        <begin position="149"/>
        <end position="164"/>
    </location>
</feature>
<evidence type="ECO:0000313" key="3">
    <source>
        <dbReference type="EMBL" id="MCT7970161.1"/>
    </source>
</evidence>
<dbReference type="EMBL" id="JAMXFF010000077">
    <property type="protein sequence ID" value="MCT7970161.1"/>
    <property type="molecule type" value="Genomic_DNA"/>
</dbReference>
<accession>A0ABT2N359</accession>
<organism evidence="3 4">
    <name type="scientific">Laspinema palackyanum D2a</name>
    <dbReference type="NCBI Taxonomy" id="2953684"/>
    <lineage>
        <taxon>Bacteria</taxon>
        <taxon>Bacillati</taxon>
        <taxon>Cyanobacteriota</taxon>
        <taxon>Cyanophyceae</taxon>
        <taxon>Oscillatoriophycideae</taxon>
        <taxon>Oscillatoriales</taxon>
        <taxon>Laspinemataceae</taxon>
        <taxon>Laspinema</taxon>
        <taxon>Laspinema palackyanum</taxon>
    </lineage>
</organism>
<proteinExistence type="predicted"/>
<feature type="domain" description="vWA-MoxR associated protein N-terminal HTH" evidence="2">
    <location>
        <begin position="1"/>
        <end position="80"/>
    </location>
</feature>
<comment type="caution">
    <text evidence="3">The sequence shown here is derived from an EMBL/GenBank/DDBJ whole genome shotgun (WGS) entry which is preliminary data.</text>
</comment>
<sequence>MNVDEVLETVEQSLLSRQLSSLERFILCQSWLGRGYSEMAADCAYSIAHIKEIGSQLWQALSKTLGERVTKKNLFLVLKQYLFSRTGEPVNSDQLPVTFSGVEVIDTPLTPTPNQLPVTTNFVEASYSEDSEQLSRICGQSELVTQESSQLERVQQQHRTSTDFQRQKVI</sequence>
<name>A0ABT2N359_9CYAN</name>
<dbReference type="Proteomes" id="UP001525890">
    <property type="component" value="Unassembled WGS sequence"/>
</dbReference>
<evidence type="ECO:0000313" key="4">
    <source>
        <dbReference type="Proteomes" id="UP001525890"/>
    </source>
</evidence>
<gene>
    <name evidence="3" type="ORF">NG799_27990</name>
</gene>
<reference evidence="3 4" key="1">
    <citation type="journal article" date="2022" name="Front. Microbiol.">
        <title>High genomic differentiation and limited gene flow indicate recent cryptic speciation within the genus Laspinema (cyanobacteria).</title>
        <authorList>
            <person name="Stanojkovic A."/>
            <person name="Skoupy S."/>
            <person name="Skaloud P."/>
            <person name="Dvorak P."/>
        </authorList>
    </citation>
    <scope>NUCLEOTIDE SEQUENCE [LARGE SCALE GENOMIC DNA]</scope>
    <source>
        <strain evidence="3 4">D2a</strain>
    </source>
</reference>
<protein>
    <recommendedName>
        <fullName evidence="2">vWA-MoxR associated protein N-terminal HTH domain-containing protein</fullName>
    </recommendedName>
</protein>
<evidence type="ECO:0000259" key="2">
    <source>
        <dbReference type="Pfam" id="PF26355"/>
    </source>
</evidence>